<dbReference type="FunFam" id="3.40.630.10:FF:000072">
    <property type="entry name" value="Aminoacyl-histidine dipeptidase"/>
    <property type="match status" value="1"/>
</dbReference>
<evidence type="ECO:0000256" key="17">
    <source>
        <dbReference type="ARBA" id="ARBA00077688"/>
    </source>
</evidence>
<keyword evidence="23" id="KW-1185">Reference proteome</keyword>
<evidence type="ECO:0000313" key="23">
    <source>
        <dbReference type="Proteomes" id="UP000626180"/>
    </source>
</evidence>
<dbReference type="GO" id="GO:0046872">
    <property type="term" value="F:metal ion binding"/>
    <property type="evidence" value="ECO:0007669"/>
    <property type="project" value="UniProtKB-KW"/>
</dbReference>
<dbReference type="SUPFAM" id="SSF53187">
    <property type="entry name" value="Zn-dependent exopeptidases"/>
    <property type="match status" value="1"/>
</dbReference>
<evidence type="ECO:0000256" key="5">
    <source>
        <dbReference type="ARBA" id="ARBA00022801"/>
    </source>
</evidence>
<dbReference type="FunFam" id="3.40.630.10:FF:000015">
    <property type="entry name" value="Aminoacyl-histidine dipeptidase PepD"/>
    <property type="match status" value="1"/>
</dbReference>
<evidence type="ECO:0000256" key="16">
    <source>
        <dbReference type="ARBA" id="ARBA00076004"/>
    </source>
</evidence>
<keyword evidence="5 21" id="KW-0378">Hydrolase</keyword>
<dbReference type="GO" id="GO:0006508">
    <property type="term" value="P:proteolysis"/>
    <property type="evidence" value="ECO:0007669"/>
    <property type="project" value="UniProtKB-KW"/>
</dbReference>
<keyword evidence="9" id="KW-0170">Cobalt</keyword>
<dbReference type="CDD" id="cd03890">
    <property type="entry name" value="M20_pepD"/>
    <property type="match status" value="1"/>
</dbReference>
<dbReference type="Proteomes" id="UP000626180">
    <property type="component" value="Unassembled WGS sequence"/>
</dbReference>
<keyword evidence="4" id="KW-0479">Metal-binding</keyword>
<gene>
    <name evidence="21" type="primary">pepD</name>
    <name evidence="20" type="ORF">IRZ65_18290</name>
    <name evidence="21" type="ORF">NCTC11842_04171</name>
</gene>
<evidence type="ECO:0000256" key="14">
    <source>
        <dbReference type="ARBA" id="ARBA00071271"/>
    </source>
</evidence>
<dbReference type="GO" id="GO:0070573">
    <property type="term" value="F:metallodipeptidase activity"/>
    <property type="evidence" value="ECO:0007669"/>
    <property type="project" value="TreeGrafter"/>
</dbReference>
<dbReference type="InterPro" id="IPR011650">
    <property type="entry name" value="Peptidase_M20_dimer"/>
</dbReference>
<dbReference type="AlphaFoldDB" id="A0A2X2D2I5"/>
<evidence type="ECO:0000256" key="10">
    <source>
        <dbReference type="ARBA" id="ARBA00036421"/>
    </source>
</evidence>
<evidence type="ECO:0000256" key="1">
    <source>
        <dbReference type="ARBA" id="ARBA00001941"/>
    </source>
</evidence>
<dbReference type="InterPro" id="IPR001160">
    <property type="entry name" value="Peptidase_M20C"/>
</dbReference>
<evidence type="ECO:0000313" key="21">
    <source>
        <dbReference type="EMBL" id="SPZ11916.1"/>
    </source>
</evidence>
<proteinExistence type="inferred from homology"/>
<name>A0A2X2D2I5_PSELU</name>
<comment type="catalytic activity">
    <reaction evidence="10">
        <text>Hydrolysis of dipeptides, preferentially hydrophobic dipeptides including prolyl amino acids.</text>
        <dbReference type="EC" id="3.4.13.18"/>
    </reaction>
</comment>
<keyword evidence="3" id="KW-0645">Protease</keyword>
<dbReference type="NCBIfam" id="TIGR01893">
    <property type="entry name" value="aa-his-dipept"/>
    <property type="match status" value="1"/>
</dbReference>
<evidence type="ECO:0000256" key="12">
    <source>
        <dbReference type="ARBA" id="ARBA00044252"/>
    </source>
</evidence>
<keyword evidence="8" id="KW-0482">Metalloprotease</keyword>
<dbReference type="EMBL" id="JADMCD010000010">
    <property type="protein sequence ID" value="MBF8642632.1"/>
    <property type="molecule type" value="Genomic_DNA"/>
</dbReference>
<evidence type="ECO:0000256" key="18">
    <source>
        <dbReference type="ARBA" id="ARBA00078074"/>
    </source>
</evidence>
<reference evidence="21 22" key="1">
    <citation type="submission" date="2018-06" db="EMBL/GenBank/DDBJ databases">
        <authorList>
            <consortium name="Pathogen Informatics"/>
            <person name="Doyle S."/>
        </authorList>
    </citation>
    <scope>NUCLEOTIDE SEQUENCE [LARGE SCALE GENOMIC DNA]</scope>
    <source>
        <strain evidence="21 22">NCTC11842</strain>
    </source>
</reference>
<dbReference type="RefSeq" id="WP_010795925.1">
    <property type="nucleotide sequence ID" value="NZ_FQYS01000011.1"/>
</dbReference>
<comment type="cofactor">
    <cofactor evidence="1">
        <name>Co(2+)</name>
        <dbReference type="ChEBI" id="CHEBI:48828"/>
    </cofactor>
</comment>
<dbReference type="EMBL" id="UAUF01000014">
    <property type="protein sequence ID" value="SPZ11916.1"/>
    <property type="molecule type" value="Genomic_DNA"/>
</dbReference>
<evidence type="ECO:0000256" key="6">
    <source>
        <dbReference type="ARBA" id="ARBA00022833"/>
    </source>
</evidence>
<dbReference type="EC" id="3.4.13.18" evidence="11"/>
<evidence type="ECO:0000259" key="19">
    <source>
        <dbReference type="Pfam" id="PF07687"/>
    </source>
</evidence>
<evidence type="ECO:0000313" key="20">
    <source>
        <dbReference type="EMBL" id="MBF8642632.1"/>
    </source>
</evidence>
<reference evidence="20 23" key="2">
    <citation type="submission" date="2020-10" db="EMBL/GenBank/DDBJ databases">
        <title>Genome sequences of Pseudomonas isolates.</title>
        <authorList>
            <person name="Wessels L."/>
            <person name="Reich F."/>
            <person name="Hammerl J."/>
        </authorList>
    </citation>
    <scope>NUCLEOTIDE SEQUENCE [LARGE SCALE GENOMIC DNA]</scope>
    <source>
        <strain evidence="20 23">20-MO00624-0</strain>
    </source>
</reference>
<dbReference type="Gene3D" id="3.40.630.10">
    <property type="entry name" value="Zn peptidases"/>
    <property type="match status" value="2"/>
</dbReference>
<dbReference type="GO" id="GO:0005829">
    <property type="term" value="C:cytosol"/>
    <property type="evidence" value="ECO:0007669"/>
    <property type="project" value="TreeGrafter"/>
</dbReference>
<evidence type="ECO:0000256" key="3">
    <source>
        <dbReference type="ARBA" id="ARBA00022670"/>
    </source>
</evidence>
<dbReference type="Proteomes" id="UP000250443">
    <property type="component" value="Unassembled WGS sequence"/>
</dbReference>
<evidence type="ECO:0000256" key="7">
    <source>
        <dbReference type="ARBA" id="ARBA00022997"/>
    </source>
</evidence>
<dbReference type="PANTHER" id="PTHR43501:SF1">
    <property type="entry name" value="CYTOSOL NON-SPECIFIC DIPEPTIDASE"/>
    <property type="match status" value="1"/>
</dbReference>
<organism evidence="21 22">
    <name type="scientific">Pseudomonas luteola</name>
    <dbReference type="NCBI Taxonomy" id="47886"/>
    <lineage>
        <taxon>Bacteria</taxon>
        <taxon>Pseudomonadati</taxon>
        <taxon>Pseudomonadota</taxon>
        <taxon>Gammaproteobacteria</taxon>
        <taxon>Pseudomonadales</taxon>
        <taxon>Pseudomonadaceae</taxon>
        <taxon>Pseudomonas</taxon>
    </lineage>
</organism>
<dbReference type="InterPro" id="IPR002933">
    <property type="entry name" value="Peptidase_M20"/>
</dbReference>
<keyword evidence="7 21" id="KW-0224">Dipeptidase</keyword>
<dbReference type="PRINTS" id="PR00934">
    <property type="entry name" value="XHISDIPTASE"/>
</dbReference>
<feature type="domain" description="Peptidase M20 dimerisation" evidence="19">
    <location>
        <begin position="209"/>
        <end position="294"/>
    </location>
</feature>
<comment type="similarity">
    <text evidence="13">Belongs to the peptidase M20C family.</text>
</comment>
<dbReference type="PANTHER" id="PTHR43501">
    <property type="entry name" value="CYTOSOL NON-SPECIFIC DIPEPTIDASE"/>
    <property type="match status" value="1"/>
</dbReference>
<accession>A0A2X2D2I5</accession>
<evidence type="ECO:0000256" key="11">
    <source>
        <dbReference type="ARBA" id="ARBA00038976"/>
    </source>
</evidence>
<evidence type="ECO:0000256" key="13">
    <source>
        <dbReference type="ARBA" id="ARBA00061423"/>
    </source>
</evidence>
<evidence type="ECO:0000256" key="9">
    <source>
        <dbReference type="ARBA" id="ARBA00023285"/>
    </source>
</evidence>
<protein>
    <recommendedName>
        <fullName evidence="14">Cytosol non-specific dipeptidase</fullName>
        <ecNumber evidence="11">3.4.13.18</ecNumber>
    </recommendedName>
    <alternativeName>
        <fullName evidence="17">Aminoacyl-histidine dipeptidase</fullName>
    </alternativeName>
    <alternativeName>
        <fullName evidence="16">Beta-alanyl-histidine dipeptidase</fullName>
    </alternativeName>
    <alternativeName>
        <fullName evidence="15">Carnosinase</fullName>
    </alternativeName>
    <alternativeName>
        <fullName evidence="12">Peptidase D</fullName>
    </alternativeName>
    <alternativeName>
        <fullName evidence="18">Xaa-His dipeptidase</fullName>
    </alternativeName>
</protein>
<comment type="cofactor">
    <cofactor evidence="2">
        <name>Zn(2+)</name>
        <dbReference type="ChEBI" id="CHEBI:29105"/>
    </cofactor>
</comment>
<evidence type="ECO:0000313" key="22">
    <source>
        <dbReference type="Proteomes" id="UP000250443"/>
    </source>
</evidence>
<evidence type="ECO:0000256" key="15">
    <source>
        <dbReference type="ARBA" id="ARBA00075285"/>
    </source>
</evidence>
<evidence type="ECO:0000256" key="8">
    <source>
        <dbReference type="ARBA" id="ARBA00023049"/>
    </source>
</evidence>
<evidence type="ECO:0000256" key="4">
    <source>
        <dbReference type="ARBA" id="ARBA00022723"/>
    </source>
</evidence>
<dbReference type="Pfam" id="PF07687">
    <property type="entry name" value="M20_dimer"/>
    <property type="match status" value="1"/>
</dbReference>
<dbReference type="PIRSF" id="PIRSF016599">
    <property type="entry name" value="Xaa-His_dipept"/>
    <property type="match status" value="1"/>
</dbReference>
<dbReference type="Pfam" id="PF01546">
    <property type="entry name" value="Peptidase_M20"/>
    <property type="match status" value="1"/>
</dbReference>
<evidence type="ECO:0000256" key="2">
    <source>
        <dbReference type="ARBA" id="ARBA00001947"/>
    </source>
</evidence>
<sequence length="491" mass="53106">MSASVEHLAPAAVFRHFAALSAIPRPSFHEQAVADHLMAFADRHGLQAERDALDNVIIRKPGSAGYEDAPVTILQGHTDMVCEKNEGNPIDFNRDPISLRIEGDLLKADGTTLGADNGIAVAFMLALLESRDIPHPPLEAIFTSQEEVGLRGASKLDTSSLKGRLFLNIDSEEEGLLFTSCSGGNRSDMRLPIQWSDVPAGSRAMKLHVRGLKGGHSGLDIHTPRGNAILLLGRILSDLLARHDVRVAHVQGGSGKSNAIPRRAEVTLLISPDNIDAFDATLKTWYERLSQEYVTADPGLELALEAASMPERCFAKTTTTALSEALILMPQGVQRMSPDIAGLVETSTNLGTLDIVGDEISLGSASRSSQPSQMEATVAKLEALARVIGARFELHDGYPAWPFRPESPLRDLFVERFTTQYGRAPEVAGIHAGLECGVFSAKLQDVDMISFGPDIRNAHSPDECLSISSTERTWTLFLDLVAHIKPGFKVS</sequence>
<keyword evidence="6" id="KW-0862">Zinc</keyword>